<proteinExistence type="predicted"/>
<evidence type="ECO:0000256" key="2">
    <source>
        <dbReference type="ARBA" id="ARBA00022475"/>
    </source>
</evidence>
<dbReference type="InterPro" id="IPR027417">
    <property type="entry name" value="P-loop_NTPase"/>
</dbReference>
<feature type="domain" description="ABC transporter" evidence="6">
    <location>
        <begin position="10"/>
        <end position="243"/>
    </location>
</feature>
<keyword evidence="5 7" id="KW-0067">ATP-binding</keyword>
<keyword evidence="3" id="KW-0472">Membrane</keyword>
<evidence type="ECO:0000313" key="8">
    <source>
        <dbReference type="Proteomes" id="UP001216674"/>
    </source>
</evidence>
<dbReference type="PROSITE" id="PS50893">
    <property type="entry name" value="ABC_TRANSPORTER_2"/>
    <property type="match status" value="1"/>
</dbReference>
<protein>
    <submittedName>
        <fullName evidence="7">ABC transporter ATP-binding protein</fullName>
    </submittedName>
</protein>
<dbReference type="InterPro" id="IPR051120">
    <property type="entry name" value="ABC_AA/LPS_Transport"/>
</dbReference>
<dbReference type="PANTHER" id="PTHR45772">
    <property type="entry name" value="CONSERVED COMPONENT OF ABC TRANSPORTER FOR NATURAL AMINO ACIDS-RELATED"/>
    <property type="match status" value="1"/>
</dbReference>
<dbReference type="SUPFAM" id="SSF52540">
    <property type="entry name" value="P-loop containing nucleoside triphosphate hydrolases"/>
    <property type="match status" value="1"/>
</dbReference>
<dbReference type="RefSeq" id="WP_276265555.1">
    <property type="nucleotide sequence ID" value="NZ_JARJLM010000280.1"/>
</dbReference>
<comment type="caution">
    <text evidence="7">The sequence shown here is derived from an EMBL/GenBank/DDBJ whole genome shotgun (WGS) entry which is preliminary data.</text>
</comment>
<dbReference type="GO" id="GO:0005524">
    <property type="term" value="F:ATP binding"/>
    <property type="evidence" value="ECO:0007669"/>
    <property type="project" value="UniProtKB-KW"/>
</dbReference>
<evidence type="ECO:0000256" key="4">
    <source>
        <dbReference type="ARBA" id="ARBA00022741"/>
    </source>
</evidence>
<evidence type="ECO:0000313" key="7">
    <source>
        <dbReference type="EMBL" id="MDF3834532.1"/>
    </source>
</evidence>
<dbReference type="InterPro" id="IPR003439">
    <property type="entry name" value="ABC_transporter-like_ATP-bd"/>
</dbReference>
<keyword evidence="2" id="KW-1003">Cell membrane</keyword>
<sequence>MNTAATSPLLEVVAVSKRYGSLTVTDNLSFSLAPGEALGVLGPNGAGKSTLFNLITGDVRPDAGQVRWRGTDITALPPSARCHRGIGRSYQVPHPFTGMTVFENVLVGAMFGGGMREHEADAHAWQVLERTGLAAKANRLAGTLTLLDRKRLELARALGTRPDLLLLDEIAGGLTDDEAMALVDTIRAIRAEGVSIIWIEHVVHALLKVVDRLMVIHYGALLTEGDPAAVMASREVREVYMGIESELEEATA</sequence>
<evidence type="ECO:0000256" key="1">
    <source>
        <dbReference type="ARBA" id="ARBA00022448"/>
    </source>
</evidence>
<keyword evidence="1" id="KW-0813">Transport</keyword>
<dbReference type="InterPro" id="IPR003593">
    <property type="entry name" value="AAA+_ATPase"/>
</dbReference>
<organism evidence="7 8">
    <name type="scientific">Cupriavidus basilensis</name>
    <dbReference type="NCBI Taxonomy" id="68895"/>
    <lineage>
        <taxon>Bacteria</taxon>
        <taxon>Pseudomonadati</taxon>
        <taxon>Pseudomonadota</taxon>
        <taxon>Betaproteobacteria</taxon>
        <taxon>Burkholderiales</taxon>
        <taxon>Burkholderiaceae</taxon>
        <taxon>Cupriavidus</taxon>
    </lineage>
</organism>
<evidence type="ECO:0000256" key="5">
    <source>
        <dbReference type="ARBA" id="ARBA00022840"/>
    </source>
</evidence>
<evidence type="ECO:0000259" key="6">
    <source>
        <dbReference type="PROSITE" id="PS50893"/>
    </source>
</evidence>
<accession>A0ABT6APJ8</accession>
<dbReference type="CDD" id="cd03219">
    <property type="entry name" value="ABC_Mj1267_LivG_branched"/>
    <property type="match status" value="1"/>
</dbReference>
<keyword evidence="3" id="KW-0997">Cell inner membrane</keyword>
<dbReference type="SMART" id="SM00382">
    <property type="entry name" value="AAA"/>
    <property type="match status" value="1"/>
</dbReference>
<gene>
    <name evidence="7" type="ORF">P3W85_16440</name>
</gene>
<dbReference type="Gene3D" id="3.40.50.300">
    <property type="entry name" value="P-loop containing nucleotide triphosphate hydrolases"/>
    <property type="match status" value="1"/>
</dbReference>
<dbReference type="Pfam" id="PF00005">
    <property type="entry name" value="ABC_tran"/>
    <property type="match status" value="1"/>
</dbReference>
<evidence type="ECO:0000256" key="3">
    <source>
        <dbReference type="ARBA" id="ARBA00022519"/>
    </source>
</evidence>
<dbReference type="PANTHER" id="PTHR45772:SF7">
    <property type="entry name" value="AMINO ACID ABC TRANSPORTER ATP-BINDING PROTEIN"/>
    <property type="match status" value="1"/>
</dbReference>
<dbReference type="EMBL" id="JARJLM010000280">
    <property type="protein sequence ID" value="MDF3834532.1"/>
    <property type="molecule type" value="Genomic_DNA"/>
</dbReference>
<name>A0ABT6APJ8_9BURK</name>
<reference evidence="7 8" key="1">
    <citation type="submission" date="2023-03" db="EMBL/GenBank/DDBJ databases">
        <title>Draft assemblies of triclosan tolerant bacteria isolated from returned activated sludge.</title>
        <authorList>
            <person name="Van Hamelsveld S."/>
        </authorList>
    </citation>
    <scope>NUCLEOTIDE SEQUENCE [LARGE SCALE GENOMIC DNA]</scope>
    <source>
        <strain evidence="7 8">GW210010_S58</strain>
    </source>
</reference>
<dbReference type="Proteomes" id="UP001216674">
    <property type="component" value="Unassembled WGS sequence"/>
</dbReference>
<keyword evidence="4" id="KW-0547">Nucleotide-binding</keyword>
<keyword evidence="8" id="KW-1185">Reference proteome</keyword>